<protein>
    <recommendedName>
        <fullName evidence="4">DUF922 domain-containing protein</fullName>
    </recommendedName>
</protein>
<dbReference type="KEGG" id="jag:GJA_3330"/>
<evidence type="ECO:0008006" key="4">
    <source>
        <dbReference type="Google" id="ProtNLM"/>
    </source>
</evidence>
<reference evidence="2 3" key="1">
    <citation type="journal article" date="2015" name="Genome Announc.">
        <title>Genome Sequence of Mushroom Soft-Rot Pathogen Janthinobacterium agaricidamnosum.</title>
        <authorList>
            <person name="Graupner K."/>
            <person name="Lackner G."/>
            <person name="Hertweck C."/>
        </authorList>
    </citation>
    <scope>NUCLEOTIDE SEQUENCE [LARGE SCALE GENOMIC DNA]</scope>
    <source>
        <strain evidence="3">NBRC 102515 / DSM 9628</strain>
    </source>
</reference>
<dbReference type="AlphaFoldDB" id="W0V8Q5"/>
<dbReference type="PATRIC" id="fig|1349767.4.peg.5118"/>
<proteinExistence type="predicted"/>
<evidence type="ECO:0000313" key="3">
    <source>
        <dbReference type="Proteomes" id="UP000027604"/>
    </source>
</evidence>
<organism evidence="2 3">
    <name type="scientific">Janthinobacterium agaricidamnosum NBRC 102515 = DSM 9628</name>
    <dbReference type="NCBI Taxonomy" id="1349767"/>
    <lineage>
        <taxon>Bacteria</taxon>
        <taxon>Pseudomonadati</taxon>
        <taxon>Pseudomonadota</taxon>
        <taxon>Betaproteobacteria</taxon>
        <taxon>Burkholderiales</taxon>
        <taxon>Oxalobacteraceae</taxon>
        <taxon>Janthinobacterium</taxon>
    </lineage>
</organism>
<dbReference type="EMBL" id="HG322949">
    <property type="protein sequence ID" value="CDG83950.1"/>
    <property type="molecule type" value="Genomic_DNA"/>
</dbReference>
<dbReference type="OrthoDB" id="9180663at2"/>
<dbReference type="HOGENOM" id="CLU_1193535_0_0_4"/>
<keyword evidence="1" id="KW-0732">Signal</keyword>
<dbReference type="STRING" id="1349767.GJA_3330"/>
<feature type="chain" id="PRO_5004797478" description="DUF922 domain-containing protein" evidence="1">
    <location>
        <begin position="23"/>
        <end position="232"/>
    </location>
</feature>
<evidence type="ECO:0000256" key="1">
    <source>
        <dbReference type="SAM" id="SignalP"/>
    </source>
</evidence>
<keyword evidence="3" id="KW-1185">Reference proteome</keyword>
<accession>W0V8Q5</accession>
<dbReference type="eggNOG" id="ENOG5032T8E">
    <property type="taxonomic scope" value="Bacteria"/>
</dbReference>
<dbReference type="RefSeq" id="WP_081905439.1">
    <property type="nucleotide sequence ID" value="NZ_BCTH01000027.1"/>
</dbReference>
<dbReference type="Proteomes" id="UP000027604">
    <property type="component" value="Chromosome I"/>
</dbReference>
<evidence type="ECO:0000313" key="2">
    <source>
        <dbReference type="EMBL" id="CDG83950.1"/>
    </source>
</evidence>
<feature type="signal peptide" evidence="1">
    <location>
        <begin position="1"/>
        <end position="22"/>
    </location>
</feature>
<name>W0V8Q5_9BURK</name>
<sequence>MLTGRGPMLLALLLLVSGGALARTPFQIRCEDELTKTVSVLNTRQNGYSVDTHLSYQALTAMKGMARPNTYVLGLTRTESKVAIGLDGPMLQDPVSGYECVAPQISVQLFYAPVVIYIGREFPPGSCAYDEVMAHEQRHLKAYMDHLPKVEVLVRAALARRFEARPLYAPRGTARAALAQEVHAGWLPYINAEMAKVEAAQAAIDSPQEYAGLGKACDGEIARIVSASRRPG</sequence>
<gene>
    <name evidence="2" type="ORF">GJA_3330</name>
</gene>